<dbReference type="Proteomes" id="UP000638560">
    <property type="component" value="Unassembled WGS sequence"/>
</dbReference>
<feature type="region of interest" description="Disordered" evidence="1">
    <location>
        <begin position="1"/>
        <end position="23"/>
    </location>
</feature>
<comment type="caution">
    <text evidence="2">The sequence shown here is derived from an EMBL/GenBank/DDBJ whole genome shotgun (WGS) entry which is preliminary data.</text>
</comment>
<organism evidence="2 3">
    <name type="scientific">Plantactinospora alkalitolerans</name>
    <dbReference type="NCBI Taxonomy" id="2789879"/>
    <lineage>
        <taxon>Bacteria</taxon>
        <taxon>Bacillati</taxon>
        <taxon>Actinomycetota</taxon>
        <taxon>Actinomycetes</taxon>
        <taxon>Micromonosporales</taxon>
        <taxon>Micromonosporaceae</taxon>
        <taxon>Plantactinospora</taxon>
    </lineage>
</organism>
<keyword evidence="3" id="KW-1185">Reference proteome</keyword>
<evidence type="ECO:0000256" key="1">
    <source>
        <dbReference type="SAM" id="MobiDB-lite"/>
    </source>
</evidence>
<evidence type="ECO:0000313" key="3">
    <source>
        <dbReference type="Proteomes" id="UP000638560"/>
    </source>
</evidence>
<dbReference type="EMBL" id="JADPUN010000407">
    <property type="protein sequence ID" value="MBF9135008.1"/>
    <property type="molecule type" value="Genomic_DNA"/>
</dbReference>
<evidence type="ECO:0000313" key="2">
    <source>
        <dbReference type="EMBL" id="MBF9135008.1"/>
    </source>
</evidence>
<name>A0ABS0HA13_9ACTN</name>
<accession>A0ABS0HA13</accession>
<reference evidence="2 3" key="1">
    <citation type="submission" date="2020-11" db="EMBL/GenBank/DDBJ databases">
        <title>A novel isolate from a Black sea contaminated sediment with potential to produce alkanes: Plantactinospora alkalitolerans sp. nov.</title>
        <authorList>
            <person name="Carro L."/>
            <person name="Veyisoglu A."/>
            <person name="Guven K."/>
            <person name="Schumann P."/>
            <person name="Klenk H.-P."/>
            <person name="Sahin N."/>
        </authorList>
    </citation>
    <scope>NUCLEOTIDE SEQUENCE [LARGE SCALE GENOMIC DNA]</scope>
    <source>
        <strain evidence="2 3">S1510</strain>
    </source>
</reference>
<dbReference type="RefSeq" id="WP_196206473.1">
    <property type="nucleotide sequence ID" value="NZ_JADPUN010000407.1"/>
</dbReference>
<gene>
    <name evidence="2" type="ORF">I0C86_39715</name>
</gene>
<sequence length="51" mass="5417">MATAVELARANPPGGVRERYTTVSPPLTALHRRIADRTAPTSTGAVCRNGR</sequence>
<proteinExistence type="predicted"/>
<protein>
    <submittedName>
        <fullName evidence="2">Uncharacterized protein</fullName>
    </submittedName>
</protein>